<name>A0ABS0YSX1_9BACT</name>
<organism evidence="3 4">
    <name type="scientific">Geomonas propionica</name>
    <dbReference type="NCBI Taxonomy" id="2798582"/>
    <lineage>
        <taxon>Bacteria</taxon>
        <taxon>Pseudomonadati</taxon>
        <taxon>Thermodesulfobacteriota</taxon>
        <taxon>Desulfuromonadia</taxon>
        <taxon>Geobacterales</taxon>
        <taxon>Geobacteraceae</taxon>
        <taxon>Geomonas</taxon>
    </lineage>
</organism>
<feature type="transmembrane region" description="Helical" evidence="1">
    <location>
        <begin position="32"/>
        <end position="48"/>
    </location>
</feature>
<sequence>MPVVVKIGCKLTVLEKLAMIFDFLRSAYQKQVFYPCFGSIFLNSFYFSRRGLHRGIKKYANCLNGALLDFGCGKKPYYDLFEVKSYTGIDVVESGHDHTESQIDVYYDGITIPFADDYFDSVFTSEVLEHVFNLDHILDEIYRVIKPDGFILITIPFCWDQHEVPYDFARYTEFGINYILECHGFEIIEHDKSSTYIETIAQLFGIYIYKNFNINPIFYKITQIMLVAPVFIVASLLSKILPDNGHLYLDHIILARKSTLEGRFEVARLPSQSEG</sequence>
<proteinExistence type="predicted"/>
<protein>
    <submittedName>
        <fullName evidence="3">Class I SAM-dependent methyltransferase</fullName>
    </submittedName>
</protein>
<dbReference type="GO" id="GO:0008168">
    <property type="term" value="F:methyltransferase activity"/>
    <property type="evidence" value="ECO:0007669"/>
    <property type="project" value="UniProtKB-KW"/>
</dbReference>
<evidence type="ECO:0000259" key="2">
    <source>
        <dbReference type="Pfam" id="PF08241"/>
    </source>
</evidence>
<comment type="caution">
    <text evidence="3">The sequence shown here is derived from an EMBL/GenBank/DDBJ whole genome shotgun (WGS) entry which is preliminary data.</text>
</comment>
<gene>
    <name evidence="3" type="ORF">JFN90_13135</name>
</gene>
<keyword evidence="4" id="KW-1185">Reference proteome</keyword>
<keyword evidence="1" id="KW-0812">Transmembrane</keyword>
<evidence type="ECO:0000313" key="3">
    <source>
        <dbReference type="EMBL" id="MBJ6801072.1"/>
    </source>
</evidence>
<dbReference type="Pfam" id="PF08241">
    <property type="entry name" value="Methyltransf_11"/>
    <property type="match status" value="1"/>
</dbReference>
<reference evidence="3 4" key="1">
    <citation type="submission" date="2020-12" db="EMBL/GenBank/DDBJ databases">
        <title>Geomonas sp. Red259, isolated from paddy soil.</title>
        <authorList>
            <person name="Xu Z."/>
            <person name="Zhang Z."/>
            <person name="Masuda Y."/>
            <person name="Itoh H."/>
            <person name="Senoo K."/>
        </authorList>
    </citation>
    <scope>NUCLEOTIDE SEQUENCE [LARGE SCALE GENOMIC DNA]</scope>
    <source>
        <strain evidence="3 4">Red259</strain>
    </source>
</reference>
<dbReference type="EMBL" id="JAEMHK010000009">
    <property type="protein sequence ID" value="MBJ6801072.1"/>
    <property type="molecule type" value="Genomic_DNA"/>
</dbReference>
<dbReference type="Proteomes" id="UP000641025">
    <property type="component" value="Unassembled WGS sequence"/>
</dbReference>
<evidence type="ECO:0000313" key="4">
    <source>
        <dbReference type="Proteomes" id="UP000641025"/>
    </source>
</evidence>
<keyword evidence="1" id="KW-0472">Membrane</keyword>
<dbReference type="SUPFAM" id="SSF53335">
    <property type="entry name" value="S-adenosyl-L-methionine-dependent methyltransferases"/>
    <property type="match status" value="1"/>
</dbReference>
<dbReference type="GO" id="GO:0032259">
    <property type="term" value="P:methylation"/>
    <property type="evidence" value="ECO:0007669"/>
    <property type="project" value="UniProtKB-KW"/>
</dbReference>
<dbReference type="InterPro" id="IPR013216">
    <property type="entry name" value="Methyltransf_11"/>
</dbReference>
<keyword evidence="1" id="KW-1133">Transmembrane helix</keyword>
<evidence type="ECO:0000256" key="1">
    <source>
        <dbReference type="SAM" id="Phobius"/>
    </source>
</evidence>
<accession>A0ABS0YSX1</accession>
<dbReference type="RefSeq" id="WP_199395569.1">
    <property type="nucleotide sequence ID" value="NZ_JAEMHK010000009.1"/>
</dbReference>
<dbReference type="InterPro" id="IPR029063">
    <property type="entry name" value="SAM-dependent_MTases_sf"/>
</dbReference>
<keyword evidence="3" id="KW-0489">Methyltransferase</keyword>
<keyword evidence="3" id="KW-0808">Transferase</keyword>
<feature type="domain" description="Methyltransferase type 11" evidence="2">
    <location>
        <begin position="68"/>
        <end position="153"/>
    </location>
</feature>
<dbReference type="Gene3D" id="3.40.50.150">
    <property type="entry name" value="Vaccinia Virus protein VP39"/>
    <property type="match status" value="1"/>
</dbReference>
<feature type="transmembrane region" description="Helical" evidence="1">
    <location>
        <begin position="217"/>
        <end position="237"/>
    </location>
</feature>